<reference evidence="2 3" key="1">
    <citation type="submission" date="2018-06" db="EMBL/GenBank/DDBJ databases">
        <title>Extensive metabolic versatility and redundancy in microbially diverse, dynamic hydrothermal sediments.</title>
        <authorList>
            <person name="Dombrowski N."/>
            <person name="Teske A."/>
            <person name="Baker B.J."/>
        </authorList>
    </citation>
    <scope>NUCLEOTIDE SEQUENCE [LARGE SCALE GENOMIC DNA]</scope>
    <source>
        <strain evidence="2">B3_G15</strain>
    </source>
</reference>
<gene>
    <name evidence="2" type="ORF">DRJ04_07795</name>
</gene>
<comment type="caution">
    <text evidence="2">The sequence shown here is derived from an EMBL/GenBank/DDBJ whole genome shotgun (WGS) entry which is preliminary data.</text>
</comment>
<evidence type="ECO:0000313" key="2">
    <source>
        <dbReference type="EMBL" id="RLE11561.1"/>
    </source>
</evidence>
<feature type="domain" description="Cytochrome b5 heme-binding" evidence="1">
    <location>
        <begin position="4"/>
        <end position="76"/>
    </location>
</feature>
<dbReference type="SUPFAM" id="SSF55856">
    <property type="entry name" value="Cytochrome b5-like heme/steroid binding domain"/>
    <property type="match status" value="1"/>
</dbReference>
<dbReference type="Pfam" id="PF00173">
    <property type="entry name" value="Cyt-b5"/>
    <property type="match status" value="1"/>
</dbReference>
<dbReference type="InterPro" id="IPR036400">
    <property type="entry name" value="Cyt_B5-like_heme/steroid_sf"/>
</dbReference>
<evidence type="ECO:0000259" key="1">
    <source>
        <dbReference type="SMART" id="SM01117"/>
    </source>
</evidence>
<evidence type="ECO:0000313" key="3">
    <source>
        <dbReference type="Proteomes" id="UP000280417"/>
    </source>
</evidence>
<dbReference type="EMBL" id="QMQA01000239">
    <property type="protein sequence ID" value="RLE11561.1"/>
    <property type="molecule type" value="Genomic_DNA"/>
</dbReference>
<organism evidence="2 3">
    <name type="scientific">Aerophobetes bacterium</name>
    <dbReference type="NCBI Taxonomy" id="2030807"/>
    <lineage>
        <taxon>Bacteria</taxon>
        <taxon>Candidatus Aerophobota</taxon>
    </lineage>
</organism>
<accession>A0A662DB53</accession>
<sequence length="77" mass="9010">MREFTKEEFAWYNGKNGNPTYIAYKGKVYDVTTSFLWKDGEHQVQHKAGEDLTKYLEDAPHGEELLERFPVVGELKE</sequence>
<dbReference type="InterPro" id="IPR001199">
    <property type="entry name" value="Cyt_B5-like_heme/steroid-bd"/>
</dbReference>
<dbReference type="SMART" id="SM01117">
    <property type="entry name" value="Cyt-b5"/>
    <property type="match status" value="1"/>
</dbReference>
<protein>
    <submittedName>
        <fullName evidence="2">Cytochrome B5</fullName>
    </submittedName>
</protein>
<proteinExistence type="predicted"/>
<dbReference type="AlphaFoldDB" id="A0A662DB53"/>
<dbReference type="Proteomes" id="UP000280417">
    <property type="component" value="Unassembled WGS sequence"/>
</dbReference>
<name>A0A662DB53_UNCAE</name>
<dbReference type="Gene3D" id="3.10.120.10">
    <property type="entry name" value="Cytochrome b5-like heme/steroid binding domain"/>
    <property type="match status" value="1"/>
</dbReference>